<feature type="region of interest" description="Disordered" evidence="1">
    <location>
        <begin position="343"/>
        <end position="569"/>
    </location>
</feature>
<name>A0AAW0Z133_9TREE</name>
<dbReference type="RefSeq" id="XP_066804148.1">
    <property type="nucleotide sequence ID" value="XM_066945459.1"/>
</dbReference>
<feature type="compositionally biased region" description="Low complexity" evidence="1">
    <location>
        <begin position="422"/>
        <end position="432"/>
    </location>
</feature>
<gene>
    <name evidence="2" type="ORF">IAR55_002345</name>
</gene>
<comment type="caution">
    <text evidence="2">The sequence shown here is derived from an EMBL/GenBank/DDBJ whole genome shotgun (WGS) entry which is preliminary data.</text>
</comment>
<evidence type="ECO:0000256" key="1">
    <source>
        <dbReference type="SAM" id="MobiDB-lite"/>
    </source>
</evidence>
<dbReference type="GeneID" id="92179604"/>
<evidence type="ECO:0000313" key="3">
    <source>
        <dbReference type="Proteomes" id="UP001388673"/>
    </source>
</evidence>
<dbReference type="EMBL" id="JBCAWK010000004">
    <property type="protein sequence ID" value="KAK8861523.1"/>
    <property type="molecule type" value="Genomic_DNA"/>
</dbReference>
<feature type="region of interest" description="Disordered" evidence="1">
    <location>
        <begin position="582"/>
        <end position="632"/>
    </location>
</feature>
<organism evidence="2 3">
    <name type="scientific">Kwoniella newhampshirensis</name>
    <dbReference type="NCBI Taxonomy" id="1651941"/>
    <lineage>
        <taxon>Eukaryota</taxon>
        <taxon>Fungi</taxon>
        <taxon>Dikarya</taxon>
        <taxon>Basidiomycota</taxon>
        <taxon>Agaricomycotina</taxon>
        <taxon>Tremellomycetes</taxon>
        <taxon>Tremellales</taxon>
        <taxon>Cryptococcaceae</taxon>
        <taxon>Kwoniella</taxon>
    </lineage>
</organism>
<feature type="compositionally biased region" description="Basic and acidic residues" evidence="1">
    <location>
        <begin position="607"/>
        <end position="621"/>
    </location>
</feature>
<sequence length="632" mass="67927">MREAQAGTEDLATRQARLQKALSTAYLNHQIAELENKVKSTTLKATAEQFRPRNSGQLQQGALATTAAAPAVIPNAGNGPGAVESRAIADPPNLKDMNDDLGRPDDLEADELAAGHEDDEWRVVVIDVSALMWAKNAVKRLVQKGWEIIVPLEAIRTLDLLKKGSSASAVAARQAARYIEHALRYHSLLSSDPSITVQTGTNYKKGRGVRLQREDEVRPVDAMIDELALPPMDGEESLPGWVESIFSCVSYFKRVMDAEDSDVEDDYEREQGPILYIANPPVFVEVEQGRAEPTPSARDGEKGRDGVDYLARGEGHVVLQEAARFDLTLEVLRDDDVEVEASGLGRSGKRTGRARNGGDGGKRSAEGCANAGGERGTKGGKSNRGGRGDRKGGRREGKKESEPEREVKILLRRPQTPPSAPASPLLASRQPLDSGNSVQPRPGNSPVIPGQLLQPRIDGSPFGVIGRPPPPKGLGSLPRGPSSQGLGPAAPQRMNPQRPPAPLYHSLAQNHAGSAAMSRPAVENGQNRDLDQSHISGSRGERRGGLRGGEGGRGRNGRNGKHGGGGGEFVLLQRPESLVRESLVRPPPPSGPMARIDAPVTSLLVNPDRKRDRREKERAEAPKVVLLQRPRG</sequence>
<dbReference type="Gene3D" id="3.40.50.1010">
    <property type="entry name" value="5'-nuclease"/>
    <property type="match status" value="1"/>
</dbReference>
<accession>A0AAW0Z133</accession>
<reference evidence="2 3" key="1">
    <citation type="journal article" date="2024" name="bioRxiv">
        <title>Comparative genomics of Cryptococcus and Kwoniella reveals pathogenesis evolution and contrasting karyotype dynamics via intercentromeric recombination or chromosome fusion.</title>
        <authorList>
            <person name="Coelho M.A."/>
            <person name="David-Palma M."/>
            <person name="Shea T."/>
            <person name="Bowers K."/>
            <person name="McGinley-Smith S."/>
            <person name="Mohammad A.W."/>
            <person name="Gnirke A."/>
            <person name="Yurkov A.M."/>
            <person name="Nowrousian M."/>
            <person name="Sun S."/>
            <person name="Cuomo C.A."/>
            <person name="Heitman J."/>
        </authorList>
    </citation>
    <scope>NUCLEOTIDE SEQUENCE [LARGE SCALE GENOMIC DNA]</scope>
    <source>
        <strain evidence="2 3">CBS 13917</strain>
    </source>
</reference>
<dbReference type="KEGG" id="kne:92179604"/>
<evidence type="ECO:0000313" key="2">
    <source>
        <dbReference type="EMBL" id="KAK8861523.1"/>
    </source>
</evidence>
<feature type="region of interest" description="Disordered" evidence="1">
    <location>
        <begin position="75"/>
        <end position="96"/>
    </location>
</feature>
<evidence type="ECO:0008006" key="4">
    <source>
        <dbReference type="Google" id="ProtNLM"/>
    </source>
</evidence>
<dbReference type="Proteomes" id="UP001388673">
    <property type="component" value="Unassembled WGS sequence"/>
</dbReference>
<feature type="compositionally biased region" description="Basic and acidic residues" evidence="1">
    <location>
        <begin position="386"/>
        <end position="409"/>
    </location>
</feature>
<keyword evidence="3" id="KW-1185">Reference proteome</keyword>
<proteinExistence type="predicted"/>
<dbReference type="AlphaFoldDB" id="A0AAW0Z133"/>
<protein>
    <recommendedName>
        <fullName evidence="4">PIN domain-containing protein</fullName>
    </recommendedName>
</protein>